<dbReference type="EMBL" id="FNET01000019">
    <property type="protein sequence ID" value="SDM27104.1"/>
    <property type="molecule type" value="Genomic_DNA"/>
</dbReference>
<dbReference type="Gene3D" id="1.10.10.10">
    <property type="entry name" value="Winged helix-like DNA-binding domain superfamily/Winged helix DNA-binding domain"/>
    <property type="match status" value="1"/>
</dbReference>
<evidence type="ECO:0000313" key="3">
    <source>
        <dbReference type="Proteomes" id="UP000199682"/>
    </source>
</evidence>
<name>A0A1G9RVC9_9PSEU</name>
<reference evidence="3" key="1">
    <citation type="submission" date="2016-10" db="EMBL/GenBank/DDBJ databases">
        <authorList>
            <person name="Varghese N."/>
            <person name="Submissions S."/>
        </authorList>
    </citation>
    <scope>NUCLEOTIDE SEQUENCE [LARGE SCALE GENOMIC DNA]</scope>
    <source>
        <strain evidence="3">DSM 44796</strain>
    </source>
</reference>
<dbReference type="InterPro" id="IPR001387">
    <property type="entry name" value="Cro/C1-type_HTH"/>
</dbReference>
<dbReference type="GO" id="GO:0003677">
    <property type="term" value="F:DNA binding"/>
    <property type="evidence" value="ECO:0007669"/>
    <property type="project" value="InterPro"/>
</dbReference>
<dbReference type="SUPFAM" id="SSF46785">
    <property type="entry name" value="Winged helix' DNA-binding domain"/>
    <property type="match status" value="1"/>
</dbReference>
<dbReference type="CDD" id="cd00093">
    <property type="entry name" value="HTH_XRE"/>
    <property type="match status" value="1"/>
</dbReference>
<dbReference type="Proteomes" id="UP000199682">
    <property type="component" value="Unassembled WGS sequence"/>
</dbReference>
<dbReference type="SUPFAM" id="SSF47413">
    <property type="entry name" value="lambda repressor-like DNA-binding domains"/>
    <property type="match status" value="1"/>
</dbReference>
<dbReference type="InterPro" id="IPR036388">
    <property type="entry name" value="WH-like_DNA-bd_sf"/>
</dbReference>
<sequence length="233" mass="25504">MKLNGPSDISGTPGTRVIMDHSYRSVFARTMRELQQQATTDQMDLANFLEVSLTTVVNWLSGEKMPGLTRVVGLAKFYGLDPQQFLLEIHAASAPDPRIRRMGLQPEQDVLAAVLAHDLAANPSKGASWCGVMKEPDLTPRRAEVLTAFRHRPDGTLTYKEVRAVTGLPRAVVYLTLGEFVSAGWLSAERKPADPASSKHPCRCWRLTEAGDMRIKRDSGGAEHAPTGTSDGH</sequence>
<gene>
    <name evidence="2" type="ORF">SAMN04488074_11929</name>
</gene>
<organism evidence="2 3">
    <name type="scientific">Lentzea albidocapillata subsp. violacea</name>
    <dbReference type="NCBI Taxonomy" id="128104"/>
    <lineage>
        <taxon>Bacteria</taxon>
        <taxon>Bacillati</taxon>
        <taxon>Actinomycetota</taxon>
        <taxon>Actinomycetes</taxon>
        <taxon>Pseudonocardiales</taxon>
        <taxon>Pseudonocardiaceae</taxon>
        <taxon>Lentzea</taxon>
    </lineage>
</organism>
<dbReference type="PROSITE" id="PS50943">
    <property type="entry name" value="HTH_CROC1"/>
    <property type="match status" value="1"/>
</dbReference>
<accession>A0A1G9RVC9</accession>
<dbReference type="InterPro" id="IPR036390">
    <property type="entry name" value="WH_DNA-bd_sf"/>
</dbReference>
<dbReference type="AlphaFoldDB" id="A0A1G9RVC9"/>
<dbReference type="Gene3D" id="1.10.260.40">
    <property type="entry name" value="lambda repressor-like DNA-binding domains"/>
    <property type="match status" value="1"/>
</dbReference>
<proteinExistence type="predicted"/>
<dbReference type="RefSeq" id="WP_090011824.1">
    <property type="nucleotide sequence ID" value="NZ_FNET01000019.1"/>
</dbReference>
<evidence type="ECO:0000259" key="1">
    <source>
        <dbReference type="PROSITE" id="PS50943"/>
    </source>
</evidence>
<feature type="domain" description="HTH cro/C1-type" evidence="1">
    <location>
        <begin position="44"/>
        <end position="85"/>
    </location>
</feature>
<dbReference type="InterPro" id="IPR010982">
    <property type="entry name" value="Lambda_DNA-bd_dom_sf"/>
</dbReference>
<evidence type="ECO:0000313" key="2">
    <source>
        <dbReference type="EMBL" id="SDM27104.1"/>
    </source>
</evidence>
<protein>
    <submittedName>
        <fullName evidence="2">Helix-turn-helix</fullName>
    </submittedName>
</protein>